<feature type="domain" description="ABC transporter" evidence="10">
    <location>
        <begin position="586"/>
        <end position="815"/>
    </location>
</feature>
<accession>A0A2J6S5B1</accession>
<dbReference type="OrthoDB" id="6500128at2759"/>
<keyword evidence="7 9" id="KW-0472">Membrane</keyword>
<dbReference type="InterPro" id="IPR027417">
    <property type="entry name" value="P-loop_NTPase"/>
</dbReference>
<feature type="domain" description="ABC transmembrane type-1" evidence="11">
    <location>
        <begin position="870"/>
        <end position="1148"/>
    </location>
</feature>
<dbReference type="GO" id="GO:0016020">
    <property type="term" value="C:membrane"/>
    <property type="evidence" value="ECO:0007669"/>
    <property type="project" value="UniProtKB-SubCell"/>
</dbReference>
<evidence type="ECO:0000256" key="8">
    <source>
        <dbReference type="SAM" id="MobiDB-lite"/>
    </source>
</evidence>
<evidence type="ECO:0000256" key="6">
    <source>
        <dbReference type="ARBA" id="ARBA00022989"/>
    </source>
</evidence>
<evidence type="ECO:0000313" key="13">
    <source>
        <dbReference type="EMBL" id="PMD45952.1"/>
    </source>
</evidence>
<evidence type="ECO:0000256" key="5">
    <source>
        <dbReference type="ARBA" id="ARBA00022840"/>
    </source>
</evidence>
<keyword evidence="6 9" id="KW-1133">Transmembrane helix</keyword>
<dbReference type="PROSITE" id="PS50965">
    <property type="entry name" value="NERD"/>
    <property type="match status" value="1"/>
</dbReference>
<feature type="transmembrane region" description="Helical" evidence="9">
    <location>
        <begin position="302"/>
        <end position="322"/>
    </location>
</feature>
<feature type="transmembrane region" description="Helical" evidence="9">
    <location>
        <begin position="488"/>
        <end position="511"/>
    </location>
</feature>
<feature type="transmembrane region" description="Helical" evidence="9">
    <location>
        <begin position="395"/>
        <end position="415"/>
    </location>
</feature>
<dbReference type="SUPFAM" id="SSF90123">
    <property type="entry name" value="ABC transporter transmembrane region"/>
    <property type="match status" value="2"/>
</dbReference>
<feature type="transmembrane region" description="Helical" evidence="9">
    <location>
        <begin position="1090"/>
        <end position="1113"/>
    </location>
</feature>
<keyword evidence="14" id="KW-1185">Reference proteome</keyword>
<reference evidence="13 14" key="1">
    <citation type="submission" date="2016-04" db="EMBL/GenBank/DDBJ databases">
        <title>A degradative enzymes factory behind the ericoid mycorrhizal symbiosis.</title>
        <authorList>
            <consortium name="DOE Joint Genome Institute"/>
            <person name="Martino E."/>
            <person name="Morin E."/>
            <person name="Grelet G."/>
            <person name="Kuo A."/>
            <person name="Kohler A."/>
            <person name="Daghino S."/>
            <person name="Barry K."/>
            <person name="Choi C."/>
            <person name="Cichocki N."/>
            <person name="Clum A."/>
            <person name="Copeland A."/>
            <person name="Hainaut M."/>
            <person name="Haridas S."/>
            <person name="Labutti K."/>
            <person name="Lindquist E."/>
            <person name="Lipzen A."/>
            <person name="Khouja H.-R."/>
            <person name="Murat C."/>
            <person name="Ohm R."/>
            <person name="Olson A."/>
            <person name="Spatafora J."/>
            <person name="Veneault-Fourrey C."/>
            <person name="Henrissat B."/>
            <person name="Grigoriev I."/>
            <person name="Martin F."/>
            <person name="Perotto S."/>
        </authorList>
    </citation>
    <scope>NUCLEOTIDE SEQUENCE [LARGE SCALE GENOMIC DNA]</scope>
    <source>
        <strain evidence="13 14">F</strain>
    </source>
</reference>
<comment type="subcellular location">
    <subcellularLocation>
        <location evidence="1">Membrane</location>
        <topology evidence="1">Multi-pass membrane protein</topology>
    </subcellularLocation>
</comment>
<keyword evidence="3 9" id="KW-0812">Transmembrane</keyword>
<keyword evidence="5" id="KW-0067">ATP-binding</keyword>
<dbReference type="PROSITE" id="PS50929">
    <property type="entry name" value="ABC_TM1F"/>
    <property type="match status" value="2"/>
</dbReference>
<dbReference type="Gene3D" id="1.20.1560.10">
    <property type="entry name" value="ABC transporter type 1, transmembrane domain"/>
    <property type="match status" value="2"/>
</dbReference>
<feature type="transmembrane region" description="Helical" evidence="9">
    <location>
        <begin position="88"/>
        <end position="111"/>
    </location>
</feature>
<dbReference type="GO" id="GO:0016887">
    <property type="term" value="F:ATP hydrolysis activity"/>
    <property type="evidence" value="ECO:0007669"/>
    <property type="project" value="InterPro"/>
</dbReference>
<feature type="compositionally biased region" description="Acidic residues" evidence="8">
    <location>
        <begin position="572"/>
        <end position="585"/>
    </location>
</feature>
<dbReference type="STRING" id="1149755.A0A2J6S5B1"/>
<dbReference type="InterPro" id="IPR036640">
    <property type="entry name" value="ABC1_TM_sf"/>
</dbReference>
<evidence type="ECO:0000256" key="3">
    <source>
        <dbReference type="ARBA" id="ARBA00022692"/>
    </source>
</evidence>
<evidence type="ECO:0000259" key="10">
    <source>
        <dbReference type="PROSITE" id="PS50893"/>
    </source>
</evidence>
<feature type="transmembrane region" description="Helical" evidence="9">
    <location>
        <begin position="902"/>
        <end position="924"/>
    </location>
</feature>
<dbReference type="CDD" id="cd18580">
    <property type="entry name" value="ABC_6TM_ABCC_D2"/>
    <property type="match status" value="1"/>
</dbReference>
<dbReference type="PROSITE" id="PS00211">
    <property type="entry name" value="ABC_TRANSPORTER_1"/>
    <property type="match status" value="1"/>
</dbReference>
<sequence>MASRCPWMPFENPDGAALAPLFENYLFVLLPASCFVFGVCLRTWALISRETITRQSWVQRAKIALSVLNVGLSVGGLVLFFRSAEGHAASSIASLSVAVVASIGIVILSILEHLRSSRPSDLLQIYLLVVATENAYQVSKTACIHGTPGVIVFWVVKTVLVLVLLVLESLHKTSVVLGPTGKVSIDDLSGFFSRRLFWWLLPLFKKGYRGQLDQLDLFGLSDRLRPKEIQEEFNAKLSTSQGQKSWMILFRSIFTDLTSDFLAPVLPKLCYIGTLIAQPFLIRALLNFVTSSTESAAKQGPYLVLLVLLEYVGLAVFNAWYWQSVSRFNTKLRAYLIRAIYTKTLSSKVAENAVLTLLTVDVERLLLGSRVVHELWGALVPGVVALYLLQAQIGLISLNLLFLVAFVTAVTYIAGRMVFPRQMAYLESSQKRIKFISAIPGFMKSIKMLGLTEQALDAGKKLRDSETRALMSVNEIYLSFNDTMLIDISGFTVFQFAILLVFLPYGILVTLRGDTFSIQRLYTSITIVKLFTQPLIDTIENVPAFLQAMASMQRIAMFMAREDRRDPRQISEPDEWALDDPDDNIQSDKDLNQWSNSRGIVEPRAGRVSSHPYPHGYWLTPKISNSGKSTLLRALLGEVEIKSGVIKISHDRVAYCDQMPWVFHGTIKDNIVAGEPFDDTWFSIILWACCLDIDVRHLSNGIHTPAGENGSNLSGGQKSRVSLARALYSRRPVVVIDDAFSSLDRRVAAAVFHRVFGTDGIQRQQGITVILAASSFRWIKHVDQVFILSSGTLAYTGPSSSIPDLFQNIATSEEDSPDPQFAAQEILVLPEAGRNDAVSGKEVARPRIDSRRQGAIYKDYLRSFGWYILLIYVILLTVSAGATTLQYIWLKRWGDAMGERAQLAKFASVFAVISLLSLGAVVAWNGYSYWCALLKSGTWLYMTQFTSVLRTSYINFIQKDAGDLINRFSQDIALIDSALGRSFVNVTNQIFSSIASCILLVLATYYILAVLPLVFIVFWVIQRVYLRTSRQIRVMALETKAPLCSHFLSSIAGRATILSFGWSKQYKEKTDQLLENSQVAYYLQYSTQNWLVLVLELTAAGLAVCFGAIVVSLKSRIDPGFLGLALNSMIDLVSVFPAVVKSWTTFETSLGTIARARQLMLDMPHEKKGSFNPPISWPSEGEIVFRDVCGGYSIFGSEFEGDILKGVSVTIPSGKRFAVCGRTGSGKSSFLSSILKLLHVSRGEVFIDGIDISTVSTDLLPSRIITLPQEPWFMPGTVRDNLTIRARNKGSISDSEALLALQKVRLRTKFEARARDLGFEGKVLALDFDVKAMLTAGEEQLFAIACAMFAEGNILVMDEATSRLDKDNEQFAQRVIKDHFGDITTITVAHHLDTIMEYDLVGVMDQGVFVEMVKEYRGYTR</sequence>
<dbReference type="InterPro" id="IPR044726">
    <property type="entry name" value="ABCC_6TM_D2"/>
</dbReference>
<dbReference type="InterPro" id="IPR003593">
    <property type="entry name" value="AAA+_ATPase"/>
</dbReference>
<evidence type="ECO:0000313" key="14">
    <source>
        <dbReference type="Proteomes" id="UP000235786"/>
    </source>
</evidence>
<dbReference type="InterPro" id="IPR050173">
    <property type="entry name" value="ABC_transporter_C-like"/>
</dbReference>
<feature type="transmembrane region" description="Helical" evidence="9">
    <location>
        <begin position="63"/>
        <end position="82"/>
    </location>
</feature>
<dbReference type="Pfam" id="PF00664">
    <property type="entry name" value="ABC_membrane"/>
    <property type="match status" value="1"/>
</dbReference>
<dbReference type="PANTHER" id="PTHR24223:SF399">
    <property type="entry name" value="ABC TRANSPORTER ATNG"/>
    <property type="match status" value="1"/>
</dbReference>
<protein>
    <submittedName>
        <fullName evidence="13">P-loop containing nucleoside triphosphate hydrolase protein</fullName>
    </submittedName>
</protein>
<dbReference type="PROSITE" id="PS50893">
    <property type="entry name" value="ABC_TRANSPORTER_2"/>
    <property type="match status" value="2"/>
</dbReference>
<dbReference type="PANTHER" id="PTHR24223">
    <property type="entry name" value="ATP-BINDING CASSETTE SUB-FAMILY C"/>
    <property type="match status" value="1"/>
</dbReference>
<dbReference type="Proteomes" id="UP000235786">
    <property type="component" value="Unassembled WGS sequence"/>
</dbReference>
<feature type="transmembrane region" description="Helical" evidence="9">
    <location>
        <begin position="990"/>
        <end position="1021"/>
    </location>
</feature>
<evidence type="ECO:0000256" key="4">
    <source>
        <dbReference type="ARBA" id="ARBA00022741"/>
    </source>
</evidence>
<gene>
    <name evidence="13" type="ORF">L207DRAFT_561424</name>
</gene>
<feature type="transmembrane region" description="Helical" evidence="9">
    <location>
        <begin position="269"/>
        <end position="290"/>
    </location>
</feature>
<feature type="region of interest" description="Disordered" evidence="8">
    <location>
        <begin position="563"/>
        <end position="591"/>
    </location>
</feature>
<keyword evidence="13" id="KW-0378">Hydrolase</keyword>
<feature type="transmembrane region" description="Helical" evidence="9">
    <location>
        <begin position="864"/>
        <end position="890"/>
    </location>
</feature>
<dbReference type="InterPro" id="IPR017871">
    <property type="entry name" value="ABC_transporter-like_CS"/>
</dbReference>
<organism evidence="13 14">
    <name type="scientific">Hyaloscypha variabilis (strain UAMH 11265 / GT02V1 / F)</name>
    <name type="common">Meliniomyces variabilis</name>
    <dbReference type="NCBI Taxonomy" id="1149755"/>
    <lineage>
        <taxon>Eukaryota</taxon>
        <taxon>Fungi</taxon>
        <taxon>Dikarya</taxon>
        <taxon>Ascomycota</taxon>
        <taxon>Pezizomycotina</taxon>
        <taxon>Leotiomycetes</taxon>
        <taxon>Helotiales</taxon>
        <taxon>Hyaloscyphaceae</taxon>
        <taxon>Hyaloscypha</taxon>
        <taxon>Hyaloscypha variabilis</taxon>
    </lineage>
</organism>
<dbReference type="Gene3D" id="3.40.50.300">
    <property type="entry name" value="P-loop containing nucleotide triphosphate hydrolases"/>
    <property type="match status" value="2"/>
</dbReference>
<feature type="domain" description="ABC transmembrane type-1" evidence="11">
    <location>
        <begin position="269"/>
        <end position="547"/>
    </location>
</feature>
<keyword evidence="2" id="KW-0813">Transport</keyword>
<keyword evidence="4" id="KW-0547">Nucleotide-binding</keyword>
<dbReference type="SUPFAM" id="SSF52540">
    <property type="entry name" value="P-loop containing nucleoside triphosphate hydrolases"/>
    <property type="match status" value="2"/>
</dbReference>
<name>A0A2J6S5B1_HYAVF</name>
<evidence type="ECO:0000259" key="11">
    <source>
        <dbReference type="PROSITE" id="PS50929"/>
    </source>
</evidence>
<dbReference type="SMART" id="SM00382">
    <property type="entry name" value="AAA"/>
    <property type="match status" value="2"/>
</dbReference>
<dbReference type="GO" id="GO:0005524">
    <property type="term" value="F:ATP binding"/>
    <property type="evidence" value="ECO:0007669"/>
    <property type="project" value="UniProtKB-KW"/>
</dbReference>
<proteinExistence type="predicted"/>
<dbReference type="Pfam" id="PF00005">
    <property type="entry name" value="ABC_tran"/>
    <property type="match status" value="2"/>
</dbReference>
<dbReference type="InterPro" id="IPR011527">
    <property type="entry name" value="ABC1_TM_dom"/>
</dbReference>
<feature type="transmembrane region" description="Helical" evidence="9">
    <location>
        <begin position="151"/>
        <end position="167"/>
    </location>
</feature>
<dbReference type="GO" id="GO:0140359">
    <property type="term" value="F:ABC-type transporter activity"/>
    <property type="evidence" value="ECO:0007669"/>
    <property type="project" value="InterPro"/>
</dbReference>
<evidence type="ECO:0000256" key="1">
    <source>
        <dbReference type="ARBA" id="ARBA00004141"/>
    </source>
</evidence>
<dbReference type="InterPro" id="IPR011528">
    <property type="entry name" value="NERD"/>
</dbReference>
<dbReference type="EMBL" id="KZ613939">
    <property type="protein sequence ID" value="PMD45952.1"/>
    <property type="molecule type" value="Genomic_DNA"/>
</dbReference>
<feature type="domain" description="NERD" evidence="12">
    <location>
        <begin position="1360"/>
        <end position="1421"/>
    </location>
</feature>
<evidence type="ECO:0000259" key="12">
    <source>
        <dbReference type="PROSITE" id="PS50965"/>
    </source>
</evidence>
<feature type="domain" description="ABC transporter" evidence="10">
    <location>
        <begin position="1183"/>
        <end position="1421"/>
    </location>
</feature>
<feature type="transmembrane region" description="Helical" evidence="9">
    <location>
        <begin position="25"/>
        <end position="47"/>
    </location>
</feature>
<evidence type="ECO:0000256" key="2">
    <source>
        <dbReference type="ARBA" id="ARBA00022448"/>
    </source>
</evidence>
<evidence type="ECO:0000256" key="7">
    <source>
        <dbReference type="ARBA" id="ARBA00023136"/>
    </source>
</evidence>
<dbReference type="InterPro" id="IPR003439">
    <property type="entry name" value="ABC_transporter-like_ATP-bd"/>
</dbReference>
<evidence type="ECO:0000256" key="9">
    <source>
        <dbReference type="SAM" id="Phobius"/>
    </source>
</evidence>